<organism evidence="7 8">
    <name type="scientific">Candidatus Falkowbacteria bacterium RIFOXYC2_FULL_36_12</name>
    <dbReference type="NCBI Taxonomy" id="1798002"/>
    <lineage>
        <taxon>Bacteria</taxon>
        <taxon>Candidatus Falkowiibacteriota</taxon>
    </lineage>
</organism>
<dbReference type="Pfam" id="PF01546">
    <property type="entry name" value="Peptidase_M20"/>
    <property type="match status" value="1"/>
</dbReference>
<name>A0A1F5T0S7_9BACT</name>
<dbReference type="GO" id="GO:0046872">
    <property type="term" value="F:metal ion binding"/>
    <property type="evidence" value="ECO:0007669"/>
    <property type="project" value="UniProtKB-KW"/>
</dbReference>
<dbReference type="GO" id="GO:0016787">
    <property type="term" value="F:hydrolase activity"/>
    <property type="evidence" value="ECO:0007669"/>
    <property type="project" value="UniProtKB-KW"/>
</dbReference>
<evidence type="ECO:0000256" key="5">
    <source>
        <dbReference type="ARBA" id="ARBA00022833"/>
    </source>
</evidence>
<sequence>MKSEELIRKLVSFDTQCIKSNKEIVKYISSLFPPEIVEIIPIKKNKIIVYNLILSFKGKSNNSPIIFSGHTDTIPLSGEWTKDPFKGEVINGNIFGLGAVDMKGGLVAMILTALKLVGTTPENDVYFLFDADEECNCVGGKYFADNFNPENNKCRIVIGEPTDGKLEIGQKGVIEFRVTYRGKSIHASKATREKNKNFNAISKVYSALQLIDIEEQRLAKMIDKNFGSPTIAICQINGGSAANVIPDSCSFVFSRRLLPSEDIEKVKEKLRNMFVSVDSRVQIEELLIGDSNLLSENDNLYMQASEICNNLLGKCEKDISAGWTQAGYYKKWGECLIWGPGNKGQAHSVDEFIELAQIDKMAGCYFALTKI</sequence>
<evidence type="ECO:0000313" key="7">
    <source>
        <dbReference type="EMBL" id="OGF32353.1"/>
    </source>
</evidence>
<dbReference type="InterPro" id="IPR050072">
    <property type="entry name" value="Peptidase_M20A"/>
</dbReference>
<dbReference type="InterPro" id="IPR036264">
    <property type="entry name" value="Bact_exopeptidase_dim_dom"/>
</dbReference>
<dbReference type="SUPFAM" id="SSF55031">
    <property type="entry name" value="Bacterial exopeptidase dimerisation domain"/>
    <property type="match status" value="1"/>
</dbReference>
<keyword evidence="3" id="KW-0479">Metal-binding</keyword>
<evidence type="ECO:0000256" key="4">
    <source>
        <dbReference type="ARBA" id="ARBA00022801"/>
    </source>
</evidence>
<dbReference type="Pfam" id="PF07687">
    <property type="entry name" value="M20_dimer"/>
    <property type="match status" value="1"/>
</dbReference>
<dbReference type="Gene3D" id="3.40.630.10">
    <property type="entry name" value="Zn peptidases"/>
    <property type="match status" value="1"/>
</dbReference>
<dbReference type="InterPro" id="IPR001261">
    <property type="entry name" value="ArgE/DapE_CS"/>
</dbReference>
<dbReference type="SUPFAM" id="SSF53187">
    <property type="entry name" value="Zn-dependent exopeptidases"/>
    <property type="match status" value="1"/>
</dbReference>
<protein>
    <recommendedName>
        <fullName evidence="6">Peptidase M20 dimerisation domain-containing protein</fullName>
    </recommendedName>
</protein>
<reference evidence="7 8" key="1">
    <citation type="journal article" date="2016" name="Nat. Commun.">
        <title>Thousands of microbial genomes shed light on interconnected biogeochemical processes in an aquifer system.</title>
        <authorList>
            <person name="Anantharaman K."/>
            <person name="Brown C.T."/>
            <person name="Hug L.A."/>
            <person name="Sharon I."/>
            <person name="Castelle C.J."/>
            <person name="Probst A.J."/>
            <person name="Thomas B.C."/>
            <person name="Singh A."/>
            <person name="Wilkins M.J."/>
            <person name="Karaoz U."/>
            <person name="Brodie E.L."/>
            <person name="Williams K.H."/>
            <person name="Hubbard S.S."/>
            <person name="Banfield J.F."/>
        </authorList>
    </citation>
    <scope>NUCLEOTIDE SEQUENCE [LARGE SCALE GENOMIC DNA]</scope>
</reference>
<dbReference type="PANTHER" id="PTHR43808">
    <property type="entry name" value="ACETYLORNITHINE DEACETYLASE"/>
    <property type="match status" value="1"/>
</dbReference>
<gene>
    <name evidence="7" type="ORF">A2478_03465</name>
</gene>
<feature type="domain" description="Peptidase M20 dimerisation" evidence="6">
    <location>
        <begin position="168"/>
        <end position="274"/>
    </location>
</feature>
<dbReference type="InterPro" id="IPR011650">
    <property type="entry name" value="Peptidase_M20_dimer"/>
</dbReference>
<keyword evidence="5" id="KW-0862">Zinc</keyword>
<keyword evidence="4" id="KW-0378">Hydrolase</keyword>
<dbReference type="EMBL" id="MFGJ01000006">
    <property type="protein sequence ID" value="OGF32353.1"/>
    <property type="molecule type" value="Genomic_DNA"/>
</dbReference>
<evidence type="ECO:0000256" key="1">
    <source>
        <dbReference type="ARBA" id="ARBA00001947"/>
    </source>
</evidence>
<comment type="cofactor">
    <cofactor evidence="1">
        <name>Zn(2+)</name>
        <dbReference type="ChEBI" id="CHEBI:29105"/>
    </cofactor>
</comment>
<comment type="similarity">
    <text evidence="2">Belongs to the peptidase M20A family.</text>
</comment>
<evidence type="ECO:0000256" key="2">
    <source>
        <dbReference type="ARBA" id="ARBA00006247"/>
    </source>
</evidence>
<dbReference type="AlphaFoldDB" id="A0A1F5T0S7"/>
<dbReference type="Proteomes" id="UP000179001">
    <property type="component" value="Unassembled WGS sequence"/>
</dbReference>
<evidence type="ECO:0000259" key="6">
    <source>
        <dbReference type="Pfam" id="PF07687"/>
    </source>
</evidence>
<dbReference type="STRING" id="1798002.A2478_03465"/>
<comment type="caution">
    <text evidence="7">The sequence shown here is derived from an EMBL/GenBank/DDBJ whole genome shotgun (WGS) entry which is preliminary data.</text>
</comment>
<evidence type="ECO:0000256" key="3">
    <source>
        <dbReference type="ARBA" id="ARBA00022723"/>
    </source>
</evidence>
<evidence type="ECO:0000313" key="8">
    <source>
        <dbReference type="Proteomes" id="UP000179001"/>
    </source>
</evidence>
<proteinExistence type="inferred from homology"/>
<dbReference type="PANTHER" id="PTHR43808:SF8">
    <property type="entry name" value="PEPTIDASE M20 DIMERISATION DOMAIN-CONTAINING PROTEIN"/>
    <property type="match status" value="1"/>
</dbReference>
<dbReference type="Gene3D" id="3.30.70.360">
    <property type="match status" value="1"/>
</dbReference>
<dbReference type="InterPro" id="IPR002933">
    <property type="entry name" value="Peptidase_M20"/>
</dbReference>
<dbReference type="PROSITE" id="PS00759">
    <property type="entry name" value="ARGE_DAPE_CPG2_2"/>
    <property type="match status" value="1"/>
</dbReference>
<accession>A0A1F5T0S7</accession>